<proteinExistence type="predicted"/>
<comment type="caution">
    <text evidence="1">The sequence shown here is derived from an EMBL/GenBank/DDBJ whole genome shotgun (WGS) entry which is preliminary data.</text>
</comment>
<dbReference type="OrthoDB" id="90756at2759"/>
<dbReference type="EMBL" id="REGN01005764">
    <property type="protein sequence ID" value="RNA12118.1"/>
    <property type="molecule type" value="Genomic_DNA"/>
</dbReference>
<dbReference type="AlphaFoldDB" id="A0A3M7QMF3"/>
<keyword evidence="2" id="KW-1185">Reference proteome</keyword>
<evidence type="ECO:0000313" key="2">
    <source>
        <dbReference type="Proteomes" id="UP000276133"/>
    </source>
</evidence>
<evidence type="ECO:0000313" key="1">
    <source>
        <dbReference type="EMBL" id="RNA12118.1"/>
    </source>
</evidence>
<gene>
    <name evidence="1" type="ORF">BpHYR1_033960</name>
</gene>
<sequence>MLKKLSEYLTVHPKSITSDFEKAFLNAVDGLFPQTKIYGCIFLFKQSMWRKIQELGLSTDYGKNALVMPQCLANLPVDDAVEAFKETSLFVESTVTDKQKIKITRARFNK</sequence>
<dbReference type="Proteomes" id="UP000276133">
    <property type="component" value="Unassembled WGS sequence"/>
</dbReference>
<organism evidence="1 2">
    <name type="scientific">Brachionus plicatilis</name>
    <name type="common">Marine rotifer</name>
    <name type="synonym">Brachionus muelleri</name>
    <dbReference type="NCBI Taxonomy" id="10195"/>
    <lineage>
        <taxon>Eukaryota</taxon>
        <taxon>Metazoa</taxon>
        <taxon>Spiralia</taxon>
        <taxon>Gnathifera</taxon>
        <taxon>Rotifera</taxon>
        <taxon>Eurotatoria</taxon>
        <taxon>Monogononta</taxon>
        <taxon>Pseudotrocha</taxon>
        <taxon>Ploima</taxon>
        <taxon>Brachionidae</taxon>
        <taxon>Brachionus</taxon>
    </lineage>
</organism>
<name>A0A3M7QMF3_BRAPC</name>
<protein>
    <submittedName>
        <fullName evidence="1">MULE transposase</fullName>
    </submittedName>
</protein>
<reference evidence="1 2" key="1">
    <citation type="journal article" date="2018" name="Sci. Rep.">
        <title>Genomic signatures of local adaptation to the degree of environmental predictability in rotifers.</title>
        <authorList>
            <person name="Franch-Gras L."/>
            <person name="Hahn C."/>
            <person name="Garcia-Roger E.M."/>
            <person name="Carmona M.J."/>
            <person name="Serra M."/>
            <person name="Gomez A."/>
        </authorList>
    </citation>
    <scope>NUCLEOTIDE SEQUENCE [LARGE SCALE GENOMIC DNA]</scope>
    <source>
        <strain evidence="1">HYR1</strain>
    </source>
</reference>
<accession>A0A3M7QMF3</accession>